<dbReference type="GO" id="GO:0016787">
    <property type="term" value="F:hydrolase activity"/>
    <property type="evidence" value="ECO:0007669"/>
    <property type="project" value="UniProtKB-KW"/>
</dbReference>
<name>A0A3B0V1P8_9ZZZZ</name>
<proteinExistence type="predicted"/>
<organism evidence="2">
    <name type="scientific">hydrothermal vent metagenome</name>
    <dbReference type="NCBI Taxonomy" id="652676"/>
    <lineage>
        <taxon>unclassified sequences</taxon>
        <taxon>metagenomes</taxon>
        <taxon>ecological metagenomes</taxon>
    </lineage>
</organism>
<evidence type="ECO:0000313" key="2">
    <source>
        <dbReference type="EMBL" id="VAW34830.1"/>
    </source>
</evidence>
<dbReference type="AlphaFoldDB" id="A0A3B0V1P8"/>
<feature type="non-terminal residue" evidence="2">
    <location>
        <position position="123"/>
    </location>
</feature>
<dbReference type="InterPro" id="IPR005754">
    <property type="entry name" value="Sortase"/>
</dbReference>
<protein>
    <submittedName>
        <fullName evidence="2">LPXTG-site transpeptidase family protein</fullName>
    </submittedName>
</protein>
<dbReference type="SUPFAM" id="SSF63817">
    <property type="entry name" value="Sortase"/>
    <property type="match status" value="1"/>
</dbReference>
<dbReference type="Pfam" id="PF04203">
    <property type="entry name" value="Sortase"/>
    <property type="match status" value="1"/>
</dbReference>
<keyword evidence="1" id="KW-0378">Hydrolase</keyword>
<dbReference type="InterPro" id="IPR023365">
    <property type="entry name" value="Sortase_dom-sf"/>
</dbReference>
<dbReference type="EMBL" id="UOEW01000085">
    <property type="protein sequence ID" value="VAW34830.1"/>
    <property type="molecule type" value="Genomic_DNA"/>
</dbReference>
<dbReference type="Gene3D" id="2.40.260.10">
    <property type="entry name" value="Sortase"/>
    <property type="match status" value="1"/>
</dbReference>
<accession>A0A3B0V1P8</accession>
<sequence>MKLKTIVTLMLLTLGLWYVSASGYMLSKAWLSQYLIKAAWEQTLVDKQWHKPWSWADTYPVATLEIPRLSTSSYVLAGTSDRNLAFSITHLSSSGMPGQQKTVVLSGHQDSHFDYLQNLQIGD</sequence>
<reference evidence="2" key="1">
    <citation type="submission" date="2018-06" db="EMBL/GenBank/DDBJ databases">
        <authorList>
            <person name="Zhirakovskaya E."/>
        </authorList>
    </citation>
    <scope>NUCLEOTIDE SEQUENCE</scope>
</reference>
<evidence type="ECO:0000256" key="1">
    <source>
        <dbReference type="ARBA" id="ARBA00022801"/>
    </source>
</evidence>
<gene>
    <name evidence="2" type="ORF">MNBD_GAMMA01-196</name>
</gene>